<keyword evidence="2" id="KW-1185">Reference proteome</keyword>
<dbReference type="Proteomes" id="UP001152795">
    <property type="component" value="Unassembled WGS sequence"/>
</dbReference>
<dbReference type="AlphaFoldDB" id="A0A6S7IHR8"/>
<dbReference type="InterPro" id="IPR008906">
    <property type="entry name" value="HATC_C_dom"/>
</dbReference>
<dbReference type="GO" id="GO:0046983">
    <property type="term" value="F:protein dimerization activity"/>
    <property type="evidence" value="ECO:0007669"/>
    <property type="project" value="InterPro"/>
</dbReference>
<dbReference type="PANTHER" id="PTHR46289:SF17">
    <property type="entry name" value="HAT C-TERMINAL DIMERISATION DOMAIN-CONTAINING PROTEIN"/>
    <property type="match status" value="1"/>
</dbReference>
<dbReference type="InterPro" id="IPR052958">
    <property type="entry name" value="IFN-induced_PKR_regulator"/>
</dbReference>
<dbReference type="Pfam" id="PF05699">
    <property type="entry name" value="Dimer_Tnp_hAT"/>
    <property type="match status" value="1"/>
</dbReference>
<evidence type="ECO:0000313" key="2">
    <source>
        <dbReference type="Proteomes" id="UP001152795"/>
    </source>
</evidence>
<comment type="caution">
    <text evidence="1">The sequence shown here is derived from an EMBL/GenBank/DDBJ whole genome shotgun (WGS) entry which is preliminary data.</text>
</comment>
<gene>
    <name evidence="1" type="ORF">PACLA_8A077915</name>
</gene>
<dbReference type="EMBL" id="CACRXK020010083">
    <property type="protein sequence ID" value="CAB4018605.1"/>
    <property type="molecule type" value="Genomic_DNA"/>
</dbReference>
<name>A0A6S7IHR8_PARCT</name>
<organism evidence="1 2">
    <name type="scientific">Paramuricea clavata</name>
    <name type="common">Red gorgonian</name>
    <name type="synonym">Violescent sea-whip</name>
    <dbReference type="NCBI Taxonomy" id="317549"/>
    <lineage>
        <taxon>Eukaryota</taxon>
        <taxon>Metazoa</taxon>
        <taxon>Cnidaria</taxon>
        <taxon>Anthozoa</taxon>
        <taxon>Octocorallia</taxon>
        <taxon>Malacalcyonacea</taxon>
        <taxon>Plexauridae</taxon>
        <taxon>Paramuricea</taxon>
    </lineage>
</organism>
<dbReference type="InterPro" id="IPR012337">
    <property type="entry name" value="RNaseH-like_sf"/>
</dbReference>
<proteinExistence type="predicted"/>
<evidence type="ECO:0000313" key="1">
    <source>
        <dbReference type="EMBL" id="CAB4018605.1"/>
    </source>
</evidence>
<dbReference type="OrthoDB" id="10037933at2759"/>
<reference evidence="1" key="1">
    <citation type="submission" date="2020-04" db="EMBL/GenBank/DDBJ databases">
        <authorList>
            <person name="Alioto T."/>
            <person name="Alioto T."/>
            <person name="Gomez Garrido J."/>
        </authorList>
    </citation>
    <scope>NUCLEOTIDE SEQUENCE</scope>
    <source>
        <strain evidence="1">A484AB</strain>
    </source>
</reference>
<dbReference type="SUPFAM" id="SSF53098">
    <property type="entry name" value="Ribonuclease H-like"/>
    <property type="match status" value="1"/>
</dbReference>
<protein>
    <submittedName>
        <fullName evidence="1">52 kDa repressor of the inhibitor of the kinase-like</fullName>
    </submittedName>
</protein>
<dbReference type="PANTHER" id="PTHR46289">
    <property type="entry name" value="52 KDA REPRESSOR OF THE INHIBITOR OF THE PROTEIN KINASE-LIKE PROTEIN-RELATED"/>
    <property type="match status" value="1"/>
</dbReference>
<sequence length="213" mass="24832">MAIDLAKEVKIEPTKKRTTGSQVHRENVPADSTSDYYKRAVTIPFLDQLLGQMQSRFSEGNLDALDVMYGMPNKVVSDPDWKENFSRFLNKYKDDLPDLDFLECELRMWRLKFCNLTDPLPTSLEELFPYADRFSFPNILTAMRIFGTIPVTSCSCERSISTLRRLKTFMRSTMGEKRLKALALLNVHRKIKLDVEKVIDRFDIPDECCWWIS</sequence>
<accession>A0A6S7IHR8</accession>